<feature type="compositionally biased region" description="Polar residues" evidence="3">
    <location>
        <begin position="25"/>
        <end position="36"/>
    </location>
</feature>
<reference evidence="5" key="1">
    <citation type="journal article" date="2020" name="Cell">
        <title>Large-Scale Comparative Analyses of Tick Genomes Elucidate Their Genetic Diversity and Vector Capacities.</title>
        <authorList>
            <consortium name="Tick Genome and Microbiome Consortium (TIGMIC)"/>
            <person name="Jia N."/>
            <person name="Wang J."/>
            <person name="Shi W."/>
            <person name="Du L."/>
            <person name="Sun Y."/>
            <person name="Zhan W."/>
            <person name="Jiang J.F."/>
            <person name="Wang Q."/>
            <person name="Zhang B."/>
            <person name="Ji P."/>
            <person name="Bell-Sakyi L."/>
            <person name="Cui X.M."/>
            <person name="Yuan T.T."/>
            <person name="Jiang B.G."/>
            <person name="Yang W.F."/>
            <person name="Lam T.T."/>
            <person name="Chang Q.C."/>
            <person name="Ding S.J."/>
            <person name="Wang X.J."/>
            <person name="Zhu J.G."/>
            <person name="Ruan X.D."/>
            <person name="Zhao L."/>
            <person name="Wei J.T."/>
            <person name="Ye R.Z."/>
            <person name="Que T.C."/>
            <person name="Du C.H."/>
            <person name="Zhou Y.H."/>
            <person name="Cheng J.X."/>
            <person name="Dai P.F."/>
            <person name="Guo W.B."/>
            <person name="Han X.H."/>
            <person name="Huang E.J."/>
            <person name="Li L.F."/>
            <person name="Wei W."/>
            <person name="Gao Y.C."/>
            <person name="Liu J.Z."/>
            <person name="Shao H.Z."/>
            <person name="Wang X."/>
            <person name="Wang C.C."/>
            <person name="Yang T.C."/>
            <person name="Huo Q.B."/>
            <person name="Li W."/>
            <person name="Chen H.Y."/>
            <person name="Chen S.E."/>
            <person name="Zhou L.G."/>
            <person name="Ni X.B."/>
            <person name="Tian J.H."/>
            <person name="Sheng Y."/>
            <person name="Liu T."/>
            <person name="Pan Y.S."/>
            <person name="Xia L.Y."/>
            <person name="Li J."/>
            <person name="Zhao F."/>
            <person name="Cao W.C."/>
        </authorList>
    </citation>
    <scope>NUCLEOTIDE SEQUENCE</scope>
    <source>
        <strain evidence="5">Rmic-2018</strain>
    </source>
</reference>
<organism evidence="5 6">
    <name type="scientific">Rhipicephalus microplus</name>
    <name type="common">Cattle tick</name>
    <name type="synonym">Boophilus microplus</name>
    <dbReference type="NCBI Taxonomy" id="6941"/>
    <lineage>
        <taxon>Eukaryota</taxon>
        <taxon>Metazoa</taxon>
        <taxon>Ecdysozoa</taxon>
        <taxon>Arthropoda</taxon>
        <taxon>Chelicerata</taxon>
        <taxon>Arachnida</taxon>
        <taxon>Acari</taxon>
        <taxon>Parasitiformes</taxon>
        <taxon>Ixodida</taxon>
        <taxon>Ixodoidea</taxon>
        <taxon>Ixodidae</taxon>
        <taxon>Rhipicephalinae</taxon>
        <taxon>Rhipicephalus</taxon>
        <taxon>Boophilus</taxon>
    </lineage>
</organism>
<evidence type="ECO:0000256" key="2">
    <source>
        <dbReference type="ARBA" id="ARBA00022679"/>
    </source>
</evidence>
<proteinExistence type="inferred from homology"/>
<evidence type="ECO:0000256" key="3">
    <source>
        <dbReference type="SAM" id="MobiDB-lite"/>
    </source>
</evidence>
<feature type="region of interest" description="Disordered" evidence="3">
    <location>
        <begin position="1"/>
        <end position="77"/>
    </location>
</feature>
<comment type="similarity">
    <text evidence="1">Belongs to the sulfotransferase 1 family.</text>
</comment>
<evidence type="ECO:0000256" key="1">
    <source>
        <dbReference type="ARBA" id="ARBA00005771"/>
    </source>
</evidence>
<dbReference type="GO" id="GO:0008146">
    <property type="term" value="F:sulfotransferase activity"/>
    <property type="evidence" value="ECO:0007669"/>
    <property type="project" value="InterPro"/>
</dbReference>
<feature type="compositionally biased region" description="Basic and acidic residues" evidence="3">
    <location>
        <begin position="40"/>
        <end position="50"/>
    </location>
</feature>
<dbReference type="OrthoDB" id="6487497at2759"/>
<evidence type="ECO:0000259" key="4">
    <source>
        <dbReference type="Pfam" id="PF00685"/>
    </source>
</evidence>
<evidence type="ECO:0000313" key="5">
    <source>
        <dbReference type="EMBL" id="KAH8028647.1"/>
    </source>
</evidence>
<dbReference type="Pfam" id="PF00685">
    <property type="entry name" value="Sulfotransfer_1"/>
    <property type="match status" value="1"/>
</dbReference>
<name>A0A9J6E2C5_RHIMP</name>
<sequence>MENVSEPEYESPPGSDLSSELEGGNANTTVPLTTAPDSADGTRNETDAVERFVPVRANQEDHNEDSSVSDPGPPSEVDALNARNFLVEETLLAALAYQPRPSDVFTVSYPKCGSALLQFLVFGVLNRGEPSKDFEDFAARTPYLEWMGIKSVLEMRRPGAIKTHLPFEKNPHSPHAKYIYMARNPFDCCASYYTHMRTMPLFRPESASFDIFFDAFLEGKVIYGDYFDHVLSWYDHRSDPNVLFVTYEDVKSDPRTSVIRIADFVDPSIGRELRENPVLLTNVLKIASANNMTTTCHQGIRSILADELALAIGKERITTAEFYKNVFAEALEVAEASDYTRTPVCGRWKEFFKPEHVQRMYEWIDEKTAGSDVFSIWSSSDLPRLNPDNFQ</sequence>
<reference evidence="5" key="2">
    <citation type="submission" date="2021-09" db="EMBL/GenBank/DDBJ databases">
        <authorList>
            <person name="Jia N."/>
            <person name="Wang J."/>
            <person name="Shi W."/>
            <person name="Du L."/>
            <person name="Sun Y."/>
            <person name="Zhan W."/>
            <person name="Jiang J."/>
            <person name="Wang Q."/>
            <person name="Zhang B."/>
            <person name="Ji P."/>
            <person name="Sakyi L.B."/>
            <person name="Cui X."/>
            <person name="Yuan T."/>
            <person name="Jiang B."/>
            <person name="Yang W."/>
            <person name="Lam T.T.-Y."/>
            <person name="Chang Q."/>
            <person name="Ding S."/>
            <person name="Wang X."/>
            <person name="Zhu J."/>
            <person name="Ruan X."/>
            <person name="Zhao L."/>
            <person name="Wei J."/>
            <person name="Que T."/>
            <person name="Du C."/>
            <person name="Cheng J."/>
            <person name="Dai P."/>
            <person name="Han X."/>
            <person name="Huang E."/>
            <person name="Gao Y."/>
            <person name="Liu J."/>
            <person name="Shao H."/>
            <person name="Ye R."/>
            <person name="Li L."/>
            <person name="Wei W."/>
            <person name="Wang X."/>
            <person name="Wang C."/>
            <person name="Huo Q."/>
            <person name="Li W."/>
            <person name="Guo W."/>
            <person name="Chen H."/>
            <person name="Chen S."/>
            <person name="Zhou L."/>
            <person name="Zhou L."/>
            <person name="Ni X."/>
            <person name="Tian J."/>
            <person name="Zhou Y."/>
            <person name="Sheng Y."/>
            <person name="Liu T."/>
            <person name="Pan Y."/>
            <person name="Xia L."/>
            <person name="Li J."/>
            <person name="Zhao F."/>
            <person name="Cao W."/>
        </authorList>
    </citation>
    <scope>NUCLEOTIDE SEQUENCE</scope>
    <source>
        <strain evidence="5">Rmic-2018</strain>
        <tissue evidence="5">Larvae</tissue>
    </source>
</reference>
<dbReference type="InterPro" id="IPR027417">
    <property type="entry name" value="P-loop_NTPase"/>
</dbReference>
<dbReference type="VEuPathDB" id="VectorBase:LOC119168476"/>
<dbReference type="SUPFAM" id="SSF52540">
    <property type="entry name" value="P-loop containing nucleoside triphosphate hydrolases"/>
    <property type="match status" value="1"/>
</dbReference>
<dbReference type="EMBL" id="JABSTU010000006">
    <property type="protein sequence ID" value="KAH8028647.1"/>
    <property type="molecule type" value="Genomic_DNA"/>
</dbReference>
<dbReference type="InterPro" id="IPR000863">
    <property type="entry name" value="Sulfotransferase_dom"/>
</dbReference>
<dbReference type="AlphaFoldDB" id="A0A9J6E2C5"/>
<gene>
    <name evidence="5" type="ORF">HPB51_017865</name>
</gene>
<protein>
    <recommendedName>
        <fullName evidence="4">Sulfotransferase domain-containing protein</fullName>
    </recommendedName>
</protein>
<keyword evidence="2" id="KW-0808">Transferase</keyword>
<keyword evidence="6" id="KW-1185">Reference proteome</keyword>
<accession>A0A9J6E2C5</accession>
<comment type="caution">
    <text evidence="5">The sequence shown here is derived from an EMBL/GenBank/DDBJ whole genome shotgun (WGS) entry which is preliminary data.</text>
</comment>
<dbReference type="PANTHER" id="PTHR11783">
    <property type="entry name" value="SULFOTRANSFERASE SULT"/>
    <property type="match status" value="1"/>
</dbReference>
<dbReference type="Gene3D" id="3.40.50.300">
    <property type="entry name" value="P-loop containing nucleotide triphosphate hydrolases"/>
    <property type="match status" value="1"/>
</dbReference>
<dbReference type="OMA" id="EGGNANT"/>
<dbReference type="Proteomes" id="UP000821866">
    <property type="component" value="Chromosome 4"/>
</dbReference>
<evidence type="ECO:0000313" key="6">
    <source>
        <dbReference type="Proteomes" id="UP000821866"/>
    </source>
</evidence>
<feature type="domain" description="Sulfotransferase" evidence="4">
    <location>
        <begin position="101"/>
        <end position="273"/>
    </location>
</feature>